<dbReference type="AlphaFoldDB" id="A0AAW0AP46"/>
<reference evidence="1 2" key="1">
    <citation type="journal article" date="2024" name="J Genomics">
        <title>Draft genome sequencing and assembly of Favolaschia claudopus CIRM-BRFM 2984 isolated from oak limbs.</title>
        <authorList>
            <person name="Navarro D."/>
            <person name="Drula E."/>
            <person name="Chaduli D."/>
            <person name="Cazenave R."/>
            <person name="Ahrendt S."/>
            <person name="Wang J."/>
            <person name="Lipzen A."/>
            <person name="Daum C."/>
            <person name="Barry K."/>
            <person name="Grigoriev I.V."/>
            <person name="Favel A."/>
            <person name="Rosso M.N."/>
            <person name="Martin F."/>
        </authorList>
    </citation>
    <scope>NUCLEOTIDE SEQUENCE [LARGE SCALE GENOMIC DNA]</scope>
    <source>
        <strain evidence="1 2">CIRM-BRFM 2984</strain>
    </source>
</reference>
<dbReference type="EMBL" id="JAWWNJ010000056">
    <property type="protein sequence ID" value="KAK7014717.1"/>
    <property type="molecule type" value="Genomic_DNA"/>
</dbReference>
<evidence type="ECO:0000313" key="2">
    <source>
        <dbReference type="Proteomes" id="UP001362999"/>
    </source>
</evidence>
<organism evidence="1 2">
    <name type="scientific">Favolaschia claudopus</name>
    <dbReference type="NCBI Taxonomy" id="2862362"/>
    <lineage>
        <taxon>Eukaryota</taxon>
        <taxon>Fungi</taxon>
        <taxon>Dikarya</taxon>
        <taxon>Basidiomycota</taxon>
        <taxon>Agaricomycotina</taxon>
        <taxon>Agaricomycetes</taxon>
        <taxon>Agaricomycetidae</taxon>
        <taxon>Agaricales</taxon>
        <taxon>Marasmiineae</taxon>
        <taxon>Mycenaceae</taxon>
        <taxon>Favolaschia</taxon>
    </lineage>
</organism>
<keyword evidence="2" id="KW-1185">Reference proteome</keyword>
<proteinExistence type="predicted"/>
<protein>
    <submittedName>
        <fullName evidence="1">Uncharacterized protein</fullName>
    </submittedName>
</protein>
<evidence type="ECO:0000313" key="1">
    <source>
        <dbReference type="EMBL" id="KAK7014717.1"/>
    </source>
</evidence>
<gene>
    <name evidence="1" type="ORF">R3P38DRAFT_2787545</name>
</gene>
<accession>A0AAW0AP46</accession>
<name>A0AAW0AP46_9AGAR</name>
<sequence length="158" mass="17629">MNCHTKSGSFSHVPGDVVTSSIFFLGLLTLHVVGVELHNGFVDDFAIGQWHAHSRQVFPADSLTAAGSLPSYLSSESFCRLYLRYLRGTQAFSTDSDTLRHRVLFEVLDCTVTFVHDCDTRGGQAGWADGSVWVGSRARTRRLDLVILFRIRFVYSVI</sequence>
<dbReference type="Proteomes" id="UP001362999">
    <property type="component" value="Unassembled WGS sequence"/>
</dbReference>
<comment type="caution">
    <text evidence="1">The sequence shown here is derived from an EMBL/GenBank/DDBJ whole genome shotgun (WGS) entry which is preliminary data.</text>
</comment>